<feature type="binding site" evidence="3">
    <location>
        <position position="218"/>
    </location>
    <ligand>
        <name>Fe cation</name>
        <dbReference type="ChEBI" id="CHEBI:24875"/>
    </ligand>
</feature>
<organism evidence="5 6">
    <name type="scientific">Oceanivirga miroungae</name>
    <dbReference type="NCBI Taxonomy" id="1130046"/>
    <lineage>
        <taxon>Bacteria</taxon>
        <taxon>Fusobacteriati</taxon>
        <taxon>Fusobacteriota</taxon>
        <taxon>Fusobacteriia</taxon>
        <taxon>Fusobacteriales</taxon>
        <taxon>Leptotrichiaceae</taxon>
        <taxon>Oceanivirga</taxon>
    </lineage>
</organism>
<comment type="similarity">
    <text evidence="1">Belongs to the bacterial solute-binding protein 1 family.</text>
</comment>
<dbReference type="RefSeq" id="WP_156683862.1">
    <property type="nucleotide sequence ID" value="NZ_CABWIB010000001.1"/>
</dbReference>
<accession>A0A6I8MCD5</accession>
<feature type="signal peptide" evidence="4">
    <location>
        <begin position="1"/>
        <end position="18"/>
    </location>
</feature>
<feature type="chain" id="PRO_5026053727" evidence="4">
    <location>
        <begin position="19"/>
        <end position="337"/>
    </location>
</feature>
<feature type="binding site" evidence="3">
    <location>
        <position position="219"/>
    </location>
    <ligand>
        <name>Fe cation</name>
        <dbReference type="ChEBI" id="CHEBI:24875"/>
    </ligand>
</feature>
<dbReference type="PIRSF" id="PIRSF002825">
    <property type="entry name" value="CfbpA"/>
    <property type="match status" value="1"/>
</dbReference>
<evidence type="ECO:0000313" key="6">
    <source>
        <dbReference type="Proteomes" id="UP000419017"/>
    </source>
</evidence>
<dbReference type="Proteomes" id="UP000419017">
    <property type="component" value="Unassembled WGS sequence"/>
</dbReference>
<evidence type="ECO:0000256" key="2">
    <source>
        <dbReference type="ARBA" id="ARBA00022729"/>
    </source>
</evidence>
<dbReference type="AlphaFoldDB" id="A0A6I8MCD5"/>
<dbReference type="PANTHER" id="PTHR30006">
    <property type="entry name" value="THIAMINE-BINDING PERIPLASMIC PROTEIN-RELATED"/>
    <property type="match status" value="1"/>
</dbReference>
<dbReference type="GO" id="GO:0046872">
    <property type="term" value="F:metal ion binding"/>
    <property type="evidence" value="ECO:0007669"/>
    <property type="project" value="UniProtKB-KW"/>
</dbReference>
<evidence type="ECO:0000256" key="1">
    <source>
        <dbReference type="ARBA" id="ARBA00008520"/>
    </source>
</evidence>
<protein>
    <submittedName>
        <fullName evidence="5">Iron(III) ABC transporter, periplasmic binding protein</fullName>
    </submittedName>
</protein>
<proteinExistence type="inferred from homology"/>
<dbReference type="EMBL" id="CABWIB010000001">
    <property type="protein sequence ID" value="VWL85902.1"/>
    <property type="molecule type" value="Genomic_DNA"/>
</dbReference>
<keyword evidence="2 4" id="KW-0732">Signal</keyword>
<dbReference type="Pfam" id="PF13343">
    <property type="entry name" value="SBP_bac_6"/>
    <property type="match status" value="1"/>
</dbReference>
<evidence type="ECO:0000313" key="5">
    <source>
        <dbReference type="EMBL" id="VWL85902.1"/>
    </source>
</evidence>
<dbReference type="SUPFAM" id="SSF53850">
    <property type="entry name" value="Periplasmic binding protein-like II"/>
    <property type="match status" value="1"/>
</dbReference>
<dbReference type="PANTHER" id="PTHR30006:SF15">
    <property type="entry name" value="IRON-UTILIZATION PERIPLASMIC PROTEIN"/>
    <property type="match status" value="1"/>
</dbReference>
<dbReference type="InterPro" id="IPR026045">
    <property type="entry name" value="Ferric-bd"/>
</dbReference>
<keyword evidence="3" id="KW-0408">Iron</keyword>
<keyword evidence="6" id="KW-1185">Reference proteome</keyword>
<dbReference type="GO" id="GO:0030288">
    <property type="term" value="C:outer membrane-bounded periplasmic space"/>
    <property type="evidence" value="ECO:0007669"/>
    <property type="project" value="TreeGrafter"/>
</dbReference>
<evidence type="ECO:0000256" key="3">
    <source>
        <dbReference type="PIRSR" id="PIRSR002825-1"/>
    </source>
</evidence>
<dbReference type="Gene3D" id="3.40.190.10">
    <property type="entry name" value="Periplasmic binding protein-like II"/>
    <property type="match status" value="2"/>
</dbReference>
<gene>
    <name evidence="5" type="ORF">OMES3154_01188</name>
</gene>
<evidence type="ECO:0000256" key="4">
    <source>
        <dbReference type="SAM" id="SignalP"/>
    </source>
</evidence>
<sequence length="337" mass="38067">MKKFLMTLSLLSSLVVFAGEKVTVYSSRHYADVDKVLFDEFKKETGIEVVEVNNKNAMPLIERIKKEDTKTDADVLLTVGIGDLYQAKKAGILDRITDKAILENIPSNLRDSDNKWVSLTYRARVMVYNPEKVSKDELSTYEDLVNPKWEKRIVTRSSQSAYNQNLIAFLVAKNGYDNTLEWAKGLVKNFSRDPKGNDRAQAAYVMQKKADIAIMNTYYMGKMLTDTDPIKVEAAHKLKIFFPNQKDGGAHINISGAGIVKNSKNKENALKFVKFLVSEKAQHILADKNFEYPANKNVLPNEVVRSWGDFIASDIPFDKIGENLENATRIAGDANWK</sequence>
<reference evidence="5 6" key="1">
    <citation type="submission" date="2019-10" db="EMBL/GenBank/DDBJ databases">
        <authorList>
            <person name="Blom J."/>
        </authorList>
    </citation>
    <scope>NUCLEOTIDE SEQUENCE [LARGE SCALE GENOMIC DNA]</scope>
    <source>
        <strain evidence="5 6">ES3154-GLU</strain>
    </source>
</reference>
<keyword evidence="3" id="KW-0479">Metal-binding</keyword>
<name>A0A6I8MCD5_9FUSO</name>
<feature type="binding site" evidence="3">
    <location>
        <position position="29"/>
    </location>
    <ligand>
        <name>Fe cation</name>
        <dbReference type="ChEBI" id="CHEBI:24875"/>
    </ligand>
</feature>